<name>A0ABU5E2D5_9PROT</name>
<comment type="catalytic activity">
    <reaction evidence="6">
        <text>L-serine + acetyl-CoA = O-acetyl-L-serine + CoA</text>
        <dbReference type="Rhea" id="RHEA:24560"/>
        <dbReference type="ChEBI" id="CHEBI:33384"/>
        <dbReference type="ChEBI" id="CHEBI:57287"/>
        <dbReference type="ChEBI" id="CHEBI:57288"/>
        <dbReference type="ChEBI" id="CHEBI:58340"/>
        <dbReference type="EC" id="2.3.1.30"/>
    </reaction>
</comment>
<dbReference type="Pfam" id="PF00132">
    <property type="entry name" value="Hexapep"/>
    <property type="match status" value="1"/>
</dbReference>
<evidence type="ECO:0000256" key="1">
    <source>
        <dbReference type="ARBA" id="ARBA00007274"/>
    </source>
</evidence>
<evidence type="ECO:0000313" key="8">
    <source>
        <dbReference type="Proteomes" id="UP001271769"/>
    </source>
</evidence>
<dbReference type="SUPFAM" id="SSF51161">
    <property type="entry name" value="Trimeric LpxA-like enzymes"/>
    <property type="match status" value="1"/>
</dbReference>
<evidence type="ECO:0000313" key="7">
    <source>
        <dbReference type="EMBL" id="MDY0873779.1"/>
    </source>
</evidence>
<proteinExistence type="inferred from homology"/>
<dbReference type="Proteomes" id="UP001271769">
    <property type="component" value="Unassembled WGS sequence"/>
</dbReference>
<comment type="similarity">
    <text evidence="1">Belongs to the transferase hexapeptide repeat family.</text>
</comment>
<dbReference type="InterPro" id="IPR001451">
    <property type="entry name" value="Hexapep"/>
</dbReference>
<reference evidence="7 8" key="1">
    <citation type="journal article" date="2013" name="Antonie Van Leeuwenhoek">
        <title>Dongia rigui sp. nov., isolated from freshwater of a large wetland in Korea.</title>
        <authorList>
            <person name="Baik K.S."/>
            <person name="Hwang Y.M."/>
            <person name="Choi J.S."/>
            <person name="Kwon J."/>
            <person name="Seong C.N."/>
        </authorList>
    </citation>
    <scope>NUCLEOTIDE SEQUENCE [LARGE SCALE GENOMIC DNA]</scope>
    <source>
        <strain evidence="7 8">04SU4-P</strain>
    </source>
</reference>
<dbReference type="InterPro" id="IPR011004">
    <property type="entry name" value="Trimer_LpxA-like_sf"/>
</dbReference>
<dbReference type="InterPro" id="IPR045304">
    <property type="entry name" value="LbH_SAT"/>
</dbReference>
<dbReference type="RefSeq" id="WP_320502252.1">
    <property type="nucleotide sequence ID" value="NZ_JAXCLX010000003.1"/>
</dbReference>
<protein>
    <recommendedName>
        <fullName evidence="2">serine O-acetyltransferase</fullName>
        <ecNumber evidence="2">2.3.1.30</ecNumber>
    </recommendedName>
</protein>
<sequence length="325" mass="34876">MNIVTPREKEVPAIDPPAKDPPAWQLAEIVHALRQSREVSNKIRYRGHVRELPSRAALRDILDGLAAALFPTHYGDHILTDESIDFFVGSTLGNALSSLNEQVRRGLRFNKEDAGRDADELAARAAAITRRFAGDLPRIRAKLVSDLHAAYQGDPAASSISEILLCYPGISAIIHYRLAHALHQLGVPLIARLISGIAHSETGIDIHPGAEIGPGFFIDHGTGVVIGETAVLGENVRLYQAVTLGAKKFETGEDGSLVKGTARHPIIEDNVVIYAGATILGRVTIGRGAVIGGNVWLTEDVAPGSVVTQARMRQTRSDEAAIVRG</sequence>
<dbReference type="Gene3D" id="1.10.3130.10">
    <property type="entry name" value="serine acetyltransferase, domain 1"/>
    <property type="match status" value="1"/>
</dbReference>
<keyword evidence="8" id="KW-1185">Reference proteome</keyword>
<evidence type="ECO:0000256" key="2">
    <source>
        <dbReference type="ARBA" id="ARBA00013266"/>
    </source>
</evidence>
<accession>A0ABU5E2D5</accession>
<keyword evidence="3" id="KW-0028">Amino-acid biosynthesis</keyword>
<dbReference type="CDD" id="cd03354">
    <property type="entry name" value="LbH_SAT"/>
    <property type="match status" value="1"/>
</dbReference>
<evidence type="ECO:0000256" key="6">
    <source>
        <dbReference type="ARBA" id="ARBA00049486"/>
    </source>
</evidence>
<dbReference type="InterPro" id="IPR053376">
    <property type="entry name" value="Serine_acetyltransferase"/>
</dbReference>
<organism evidence="7 8">
    <name type="scientific">Dongia rigui</name>
    <dbReference type="NCBI Taxonomy" id="940149"/>
    <lineage>
        <taxon>Bacteria</taxon>
        <taxon>Pseudomonadati</taxon>
        <taxon>Pseudomonadota</taxon>
        <taxon>Alphaproteobacteria</taxon>
        <taxon>Rhodospirillales</taxon>
        <taxon>Dongiaceae</taxon>
        <taxon>Dongia</taxon>
    </lineage>
</organism>
<dbReference type="NCBIfam" id="NF041874">
    <property type="entry name" value="EPS_EpsC"/>
    <property type="match status" value="1"/>
</dbReference>
<keyword evidence="4" id="KW-0808">Transferase</keyword>
<dbReference type="InterPro" id="IPR042122">
    <property type="entry name" value="Ser_AcTrfase_N_sf"/>
</dbReference>
<evidence type="ECO:0000256" key="3">
    <source>
        <dbReference type="ARBA" id="ARBA00022605"/>
    </source>
</evidence>
<dbReference type="PANTHER" id="PTHR42811">
    <property type="entry name" value="SERINE ACETYLTRANSFERASE"/>
    <property type="match status" value="1"/>
</dbReference>
<dbReference type="EMBL" id="JAXCLX010000003">
    <property type="protein sequence ID" value="MDY0873779.1"/>
    <property type="molecule type" value="Genomic_DNA"/>
</dbReference>
<dbReference type="EC" id="2.3.1.30" evidence="2"/>
<comment type="caution">
    <text evidence="7">The sequence shown here is derived from an EMBL/GenBank/DDBJ whole genome shotgun (WGS) entry which is preliminary data.</text>
</comment>
<dbReference type="Gene3D" id="2.160.10.10">
    <property type="entry name" value="Hexapeptide repeat proteins"/>
    <property type="match status" value="1"/>
</dbReference>
<keyword evidence="5" id="KW-0012">Acyltransferase</keyword>
<gene>
    <name evidence="7" type="primary">epsC</name>
    <name evidence="7" type="ORF">SMD31_17695</name>
</gene>
<evidence type="ECO:0000256" key="5">
    <source>
        <dbReference type="ARBA" id="ARBA00023315"/>
    </source>
</evidence>
<evidence type="ECO:0000256" key="4">
    <source>
        <dbReference type="ARBA" id="ARBA00022679"/>
    </source>
</evidence>